<dbReference type="CDD" id="cd06558">
    <property type="entry name" value="crotonase-like"/>
    <property type="match status" value="1"/>
</dbReference>
<dbReference type="InterPro" id="IPR001753">
    <property type="entry name" value="Enoyl-CoA_hydra/iso"/>
</dbReference>
<comment type="caution">
    <text evidence="1">The sequence shown here is derived from an EMBL/GenBank/DDBJ whole genome shotgun (WGS) entry which is preliminary data.</text>
</comment>
<dbReference type="PANTHER" id="PTHR11941">
    <property type="entry name" value="ENOYL-COA HYDRATASE-RELATED"/>
    <property type="match status" value="1"/>
</dbReference>
<dbReference type="Proteomes" id="UP001596058">
    <property type="component" value="Unassembled WGS sequence"/>
</dbReference>
<dbReference type="InterPro" id="IPR029045">
    <property type="entry name" value="ClpP/crotonase-like_dom_sf"/>
</dbReference>
<reference evidence="2" key="1">
    <citation type="journal article" date="2019" name="Int. J. Syst. Evol. Microbiol.">
        <title>The Global Catalogue of Microorganisms (GCM) 10K type strain sequencing project: providing services to taxonomists for standard genome sequencing and annotation.</title>
        <authorList>
            <consortium name="The Broad Institute Genomics Platform"/>
            <consortium name="The Broad Institute Genome Sequencing Center for Infectious Disease"/>
            <person name="Wu L."/>
            <person name="Ma J."/>
        </authorList>
    </citation>
    <scope>NUCLEOTIDE SEQUENCE [LARGE SCALE GENOMIC DNA]</scope>
    <source>
        <strain evidence="2">CCUG 53903</strain>
    </source>
</reference>
<dbReference type="EMBL" id="JBHSPA010000025">
    <property type="protein sequence ID" value="MFC5826489.1"/>
    <property type="molecule type" value="Genomic_DNA"/>
</dbReference>
<dbReference type="SUPFAM" id="SSF52096">
    <property type="entry name" value="ClpP/crotonase"/>
    <property type="match status" value="1"/>
</dbReference>
<protein>
    <submittedName>
        <fullName evidence="1">Enoyl-CoA hydratase/isomerase family protein</fullName>
    </submittedName>
</protein>
<dbReference type="Gene3D" id="3.90.226.10">
    <property type="entry name" value="2-enoyl-CoA Hydratase, Chain A, domain 1"/>
    <property type="match status" value="1"/>
</dbReference>
<dbReference type="Pfam" id="PF00378">
    <property type="entry name" value="ECH_1"/>
    <property type="match status" value="1"/>
</dbReference>
<evidence type="ECO:0000313" key="2">
    <source>
        <dbReference type="Proteomes" id="UP001596058"/>
    </source>
</evidence>
<gene>
    <name evidence="1" type="ORF">ACFPZ3_21690</name>
</gene>
<evidence type="ECO:0000313" key="1">
    <source>
        <dbReference type="EMBL" id="MFC5826489.1"/>
    </source>
</evidence>
<dbReference type="PANTHER" id="PTHR11941:SF54">
    <property type="entry name" value="ENOYL-COA HYDRATASE, MITOCHONDRIAL"/>
    <property type="match status" value="1"/>
</dbReference>
<dbReference type="RefSeq" id="WP_379516001.1">
    <property type="nucleotide sequence ID" value="NZ_JBHSPA010000025.1"/>
</dbReference>
<proteinExistence type="predicted"/>
<name>A0ABW1CL55_9ACTN</name>
<accession>A0ABW1CL55</accession>
<sequence>MTAATEPPSTQTAGAEPAITCERRGPLATIRLNRPREHNTLTTAMLRDLAATVERLHDESGQEVRVIVLSGQGPSFCRGADIPEMIGADRRAVRAAVEAGRRACRALAESPAITVAQVHGKVIGAGICLAAHCDLRVSCASATFRLPELTIGVPALWGGAGPRLAMEIGVSRLRELVLTGDVIDAATARAYGLVHRVAPVGDLHETTTALAGRLARRDPTAVRLTKTAFRAAESACRQGDITATDAELFAYALPGTVATG</sequence>
<keyword evidence="2" id="KW-1185">Reference proteome</keyword>
<organism evidence="1 2">
    <name type="scientific">Nonomuraea insulae</name>
    <dbReference type="NCBI Taxonomy" id="1616787"/>
    <lineage>
        <taxon>Bacteria</taxon>
        <taxon>Bacillati</taxon>
        <taxon>Actinomycetota</taxon>
        <taxon>Actinomycetes</taxon>
        <taxon>Streptosporangiales</taxon>
        <taxon>Streptosporangiaceae</taxon>
        <taxon>Nonomuraea</taxon>
    </lineage>
</organism>